<sequence length="337" mass="39399">MTLIRYIALFIIAFQSNAQISDFDHIDFRKADSIALACKSEGLDNLPQLSYELTSNLHTDVERFRAIYMWVCTNLTNDYGLYAKNMKNRDKYRNDSLSLQAWNDEVTKDIFRKLVKHKKTICTGYAYILKELSKLADIQCEIIHGYGRTSTINVAKLHAPNHSWNAVMLNNKWYLCDPTWASGLENPVSDSLKYEYIKGFFLVNPKFFAVNHYPIDQNWTLLGDQAPSFESFMEAPIIYGKAYRNLTMHSTPKKFHNFINRYQTVRFQYQLQKSVTRLHIRLEIDDGFNSKKIQPEIISTQDQSLTFDYTFNYDGFYDVHLFIGDDLVSTYTFKVKS</sequence>
<evidence type="ECO:0000313" key="2">
    <source>
        <dbReference type="EMBL" id="MCK8479397.1"/>
    </source>
</evidence>
<dbReference type="InterPro" id="IPR052557">
    <property type="entry name" value="CAP/Cytokinesis_protein"/>
</dbReference>
<dbReference type="Gene3D" id="3.10.620.30">
    <property type="match status" value="1"/>
</dbReference>
<dbReference type="PANTHER" id="PTHR46333">
    <property type="entry name" value="CYTOKINESIS PROTEIN 3"/>
    <property type="match status" value="1"/>
</dbReference>
<evidence type="ECO:0000313" key="3">
    <source>
        <dbReference type="Proteomes" id="UP001203687"/>
    </source>
</evidence>
<dbReference type="InterPro" id="IPR002931">
    <property type="entry name" value="Transglutaminase-like"/>
</dbReference>
<dbReference type="SMART" id="SM00460">
    <property type="entry name" value="TGc"/>
    <property type="match status" value="1"/>
</dbReference>
<protein>
    <recommendedName>
        <fullName evidence="1">Transglutaminase-like domain-containing protein</fullName>
    </recommendedName>
</protein>
<reference evidence="2" key="1">
    <citation type="submission" date="2022-04" db="EMBL/GenBank/DDBJ databases">
        <authorList>
            <person name="Ren T."/>
        </authorList>
    </citation>
    <scope>NUCLEOTIDE SEQUENCE</scope>
    <source>
        <strain evidence="2">F63249</strain>
    </source>
</reference>
<organism evidence="2 3">
    <name type="scientific">Psychroserpens algicola</name>
    <dbReference type="NCBI Taxonomy" id="1719034"/>
    <lineage>
        <taxon>Bacteria</taxon>
        <taxon>Pseudomonadati</taxon>
        <taxon>Bacteroidota</taxon>
        <taxon>Flavobacteriia</taxon>
        <taxon>Flavobacteriales</taxon>
        <taxon>Flavobacteriaceae</taxon>
        <taxon>Psychroserpens</taxon>
    </lineage>
</organism>
<dbReference type="PANTHER" id="PTHR46333:SF2">
    <property type="entry name" value="CYTOKINESIS PROTEIN 3"/>
    <property type="match status" value="1"/>
</dbReference>
<dbReference type="RefSeq" id="WP_248411737.1">
    <property type="nucleotide sequence ID" value="NZ_JALPQF010000001.1"/>
</dbReference>
<evidence type="ECO:0000259" key="1">
    <source>
        <dbReference type="SMART" id="SM00460"/>
    </source>
</evidence>
<feature type="domain" description="Transglutaminase-like" evidence="1">
    <location>
        <begin position="114"/>
        <end position="180"/>
    </location>
</feature>
<comment type="caution">
    <text evidence="2">The sequence shown here is derived from an EMBL/GenBank/DDBJ whole genome shotgun (WGS) entry which is preliminary data.</text>
</comment>
<keyword evidence="3" id="KW-1185">Reference proteome</keyword>
<dbReference type="InterPro" id="IPR038765">
    <property type="entry name" value="Papain-like_cys_pep_sf"/>
</dbReference>
<dbReference type="SUPFAM" id="SSF54001">
    <property type="entry name" value="Cysteine proteinases"/>
    <property type="match status" value="1"/>
</dbReference>
<accession>A0ABT0H5D3</accession>
<name>A0ABT0H5D3_9FLAO</name>
<dbReference type="Proteomes" id="UP001203687">
    <property type="component" value="Unassembled WGS sequence"/>
</dbReference>
<gene>
    <name evidence="2" type="ORF">MUY34_02130</name>
</gene>
<dbReference type="EMBL" id="JALPQF010000001">
    <property type="protein sequence ID" value="MCK8479397.1"/>
    <property type="molecule type" value="Genomic_DNA"/>
</dbReference>
<proteinExistence type="predicted"/>
<dbReference type="Pfam" id="PF01841">
    <property type="entry name" value="Transglut_core"/>
    <property type="match status" value="1"/>
</dbReference>